<evidence type="ECO:0000313" key="9">
    <source>
        <dbReference type="Proteomes" id="UP000051587"/>
    </source>
</evidence>
<reference evidence="8 9" key="1">
    <citation type="submission" date="2015-09" db="EMBL/GenBank/DDBJ databases">
        <authorList>
            <consortium name="Swine Surveillance"/>
        </authorList>
    </citation>
    <scope>NUCLEOTIDE SEQUENCE [LARGE SCALE GENOMIC DNA]</scope>
    <source>
        <strain evidence="8 9">CECT 4357</strain>
    </source>
</reference>
<feature type="transmembrane region" description="Helical" evidence="6">
    <location>
        <begin position="399"/>
        <end position="416"/>
    </location>
</feature>
<evidence type="ECO:0000256" key="6">
    <source>
        <dbReference type="SAM" id="Phobius"/>
    </source>
</evidence>
<sequence>MNTFLSLSGLQRVLKRRLLLILAVFICGTLLALMVAITRPSVYEATALIQIEAPKITTNLASGGTVTTSNNRLKLIKQKLMSRDSVLAIVDKFDLFSDDPTVSESTKVGLLRDSVLLSDLVDPTQAWRPDVQPSGLSITVRMSDAQQAADIANEFLSQVLVEGKKRSESRATQTLTFFEAEEEHVGAEIETLSLEFARFKEQNAASLPTNIAAQRERLAQLKESQLEIETRFVGLETDTARLRTEERQRQSEVLTQQLSLVESRIAEIEKALSDAPEVERLYNVMDRELAQLQSRYEATTQRRTEAAMAQQLERQDQVERFEVLETALVPEFAVSSGKTKLVMAGAIASMMAGIGIAVMFELLSPVLRTSEHVQRELSVRPVVIIPTLKKPRSGFRQRLGLIVATVLSVAIFPLTVKDRIVDLISSAT</sequence>
<name>A0A0P1FRJ5_THAGE</name>
<evidence type="ECO:0000256" key="2">
    <source>
        <dbReference type="ARBA" id="ARBA00022475"/>
    </source>
</evidence>
<dbReference type="AlphaFoldDB" id="A0A0P1FRJ5"/>
<dbReference type="EMBL" id="CYSA01000015">
    <property type="protein sequence ID" value="CUH64614.1"/>
    <property type="molecule type" value="Genomic_DNA"/>
</dbReference>
<dbReference type="PANTHER" id="PTHR32309">
    <property type="entry name" value="TYROSINE-PROTEIN KINASE"/>
    <property type="match status" value="1"/>
</dbReference>
<evidence type="ECO:0000259" key="7">
    <source>
        <dbReference type="Pfam" id="PF02706"/>
    </source>
</evidence>
<accession>A0A0P1FRJ5</accession>
<keyword evidence="2" id="KW-1003">Cell membrane</keyword>
<keyword evidence="9" id="KW-1185">Reference proteome</keyword>
<dbReference type="OrthoDB" id="7642308at2"/>
<dbReference type="Proteomes" id="UP000051587">
    <property type="component" value="Unassembled WGS sequence"/>
</dbReference>
<evidence type="ECO:0000256" key="4">
    <source>
        <dbReference type="ARBA" id="ARBA00022989"/>
    </source>
</evidence>
<keyword evidence="5 6" id="KW-0472">Membrane</keyword>
<comment type="subcellular location">
    <subcellularLocation>
        <location evidence="1">Cell membrane</location>
        <topology evidence="1">Multi-pass membrane protein</topology>
    </subcellularLocation>
</comment>
<gene>
    <name evidence="8" type="ORF">TG4357_01392</name>
</gene>
<dbReference type="RefSeq" id="WP_074646751.1">
    <property type="nucleotide sequence ID" value="NZ_CP051181.1"/>
</dbReference>
<keyword evidence="4 6" id="KW-1133">Transmembrane helix</keyword>
<feature type="transmembrane region" description="Helical" evidence="6">
    <location>
        <begin position="341"/>
        <end position="363"/>
    </location>
</feature>
<dbReference type="InterPro" id="IPR050445">
    <property type="entry name" value="Bact_polysacc_biosynth/exp"/>
</dbReference>
<dbReference type="Pfam" id="PF02706">
    <property type="entry name" value="Wzz"/>
    <property type="match status" value="1"/>
</dbReference>
<evidence type="ECO:0000256" key="1">
    <source>
        <dbReference type="ARBA" id="ARBA00004651"/>
    </source>
</evidence>
<dbReference type="InterPro" id="IPR003856">
    <property type="entry name" value="LPS_length_determ_N"/>
</dbReference>
<keyword evidence="3 6" id="KW-0812">Transmembrane</keyword>
<feature type="transmembrane region" description="Helical" evidence="6">
    <location>
        <begin position="18"/>
        <end position="37"/>
    </location>
</feature>
<dbReference type="STRING" id="53501.SAMN04488043_102284"/>
<protein>
    <submittedName>
        <fullName evidence="8">Polysaccharide chain length determinant protein, PEP-CTERM locus subfamily</fullName>
    </submittedName>
</protein>
<evidence type="ECO:0000256" key="5">
    <source>
        <dbReference type="ARBA" id="ARBA00023136"/>
    </source>
</evidence>
<organism evidence="8 9">
    <name type="scientific">Thalassovita gelatinovora</name>
    <name type="common">Thalassobius gelatinovorus</name>
    <dbReference type="NCBI Taxonomy" id="53501"/>
    <lineage>
        <taxon>Bacteria</taxon>
        <taxon>Pseudomonadati</taxon>
        <taxon>Pseudomonadota</taxon>
        <taxon>Alphaproteobacteria</taxon>
        <taxon>Rhodobacterales</taxon>
        <taxon>Roseobacteraceae</taxon>
        <taxon>Thalassovita</taxon>
    </lineage>
</organism>
<proteinExistence type="predicted"/>
<evidence type="ECO:0000256" key="3">
    <source>
        <dbReference type="ARBA" id="ARBA00022692"/>
    </source>
</evidence>
<feature type="domain" description="Polysaccharide chain length determinant N-terminal" evidence="7">
    <location>
        <begin position="5"/>
        <end position="88"/>
    </location>
</feature>
<evidence type="ECO:0000313" key="8">
    <source>
        <dbReference type="EMBL" id="CUH64614.1"/>
    </source>
</evidence>
<dbReference type="PANTHER" id="PTHR32309:SF31">
    <property type="entry name" value="CAPSULAR EXOPOLYSACCHARIDE FAMILY"/>
    <property type="match status" value="1"/>
</dbReference>
<dbReference type="GO" id="GO:0005886">
    <property type="term" value="C:plasma membrane"/>
    <property type="evidence" value="ECO:0007669"/>
    <property type="project" value="UniProtKB-SubCell"/>
</dbReference>